<evidence type="ECO:0000256" key="3">
    <source>
        <dbReference type="ARBA" id="ARBA00023002"/>
    </source>
</evidence>
<dbReference type="PRINTS" id="PR00080">
    <property type="entry name" value="SDRFAMILY"/>
</dbReference>
<dbReference type="InterPro" id="IPR036291">
    <property type="entry name" value="NAD(P)-bd_dom_sf"/>
</dbReference>
<evidence type="ECO:0000313" key="6">
    <source>
        <dbReference type="EMBL" id="KAG0149051.1"/>
    </source>
</evidence>
<sequence>MANSGTLGCPRHAYDLLTGASRGIGLATLTILLADPFSANVITLSRSTSSELQELLKAYPDQLKVCEGDVTRDADNEAVVKLALESFGSIDGLILNAGTIEIGRIAESEVESAKRVFDVNFFSIISILRYAIPHLRSSNGRVVFVSSGAAVGKVAGWASYNSSKAAVNSLARTLANEEPELTTISIRPGVVDTDMQTYLRKHGPKEMKPEELDRFISLHASKKLLPTTEPAKVIAGLSIKIPIDLSGEFLSWDSEQLAYLK</sequence>
<dbReference type="Proteomes" id="UP000886653">
    <property type="component" value="Unassembled WGS sequence"/>
</dbReference>
<keyword evidence="2" id="KW-0521">NADP</keyword>
<dbReference type="EMBL" id="MU167231">
    <property type="protein sequence ID" value="KAG0149051.1"/>
    <property type="molecule type" value="Genomic_DNA"/>
</dbReference>
<protein>
    <recommendedName>
        <fullName evidence="5">Ketoreductase domain-containing protein</fullName>
    </recommendedName>
</protein>
<dbReference type="SUPFAM" id="SSF51735">
    <property type="entry name" value="NAD(P)-binding Rossmann-fold domains"/>
    <property type="match status" value="1"/>
</dbReference>
<dbReference type="PANTHER" id="PTHR43008">
    <property type="entry name" value="BENZIL REDUCTASE"/>
    <property type="match status" value="1"/>
</dbReference>
<keyword evidence="7" id="KW-1185">Reference proteome</keyword>
<name>A0A9P6NL53_9BASI</name>
<dbReference type="InterPro" id="IPR002347">
    <property type="entry name" value="SDR_fam"/>
</dbReference>
<dbReference type="InterPro" id="IPR057326">
    <property type="entry name" value="KR_dom"/>
</dbReference>
<proteinExistence type="inferred from homology"/>
<keyword evidence="3" id="KW-0560">Oxidoreductase</keyword>
<evidence type="ECO:0000259" key="5">
    <source>
        <dbReference type="SMART" id="SM00822"/>
    </source>
</evidence>
<comment type="similarity">
    <text evidence="1 4">Belongs to the short-chain dehydrogenases/reductases (SDR) family.</text>
</comment>
<dbReference type="PROSITE" id="PS00061">
    <property type="entry name" value="ADH_SHORT"/>
    <property type="match status" value="1"/>
</dbReference>
<dbReference type="PANTHER" id="PTHR43008:SF8">
    <property type="entry name" value="BENZIL REDUCTASE ((S)-BENZOIN FORMING) IRC24"/>
    <property type="match status" value="1"/>
</dbReference>
<dbReference type="PRINTS" id="PR00081">
    <property type="entry name" value="GDHRDH"/>
</dbReference>
<accession>A0A9P6NL53</accession>
<evidence type="ECO:0000256" key="1">
    <source>
        <dbReference type="ARBA" id="ARBA00006484"/>
    </source>
</evidence>
<evidence type="ECO:0000313" key="7">
    <source>
        <dbReference type="Proteomes" id="UP000886653"/>
    </source>
</evidence>
<dbReference type="SMART" id="SM00822">
    <property type="entry name" value="PKS_KR"/>
    <property type="match status" value="1"/>
</dbReference>
<organism evidence="6 7">
    <name type="scientific">Cronartium quercuum f. sp. fusiforme G11</name>
    <dbReference type="NCBI Taxonomy" id="708437"/>
    <lineage>
        <taxon>Eukaryota</taxon>
        <taxon>Fungi</taxon>
        <taxon>Dikarya</taxon>
        <taxon>Basidiomycota</taxon>
        <taxon>Pucciniomycotina</taxon>
        <taxon>Pucciniomycetes</taxon>
        <taxon>Pucciniales</taxon>
        <taxon>Coleosporiaceae</taxon>
        <taxon>Cronartium</taxon>
    </lineage>
</organism>
<evidence type="ECO:0000256" key="4">
    <source>
        <dbReference type="RuleBase" id="RU000363"/>
    </source>
</evidence>
<comment type="caution">
    <text evidence="6">The sequence shown here is derived from an EMBL/GenBank/DDBJ whole genome shotgun (WGS) entry which is preliminary data.</text>
</comment>
<dbReference type="Pfam" id="PF00106">
    <property type="entry name" value="adh_short"/>
    <property type="match status" value="1"/>
</dbReference>
<dbReference type="GO" id="GO:0050664">
    <property type="term" value="F:oxidoreductase activity, acting on NAD(P)H, oxygen as acceptor"/>
    <property type="evidence" value="ECO:0007669"/>
    <property type="project" value="TreeGrafter"/>
</dbReference>
<dbReference type="InterPro" id="IPR020904">
    <property type="entry name" value="Sc_DH/Rdtase_CS"/>
</dbReference>
<dbReference type="OrthoDB" id="9876299at2759"/>
<dbReference type="FunFam" id="3.40.50.720:FF:000281">
    <property type="entry name" value="Uncharacterized oxidoreductase YIR035C"/>
    <property type="match status" value="1"/>
</dbReference>
<gene>
    <name evidence="6" type="ORF">CROQUDRAFT_714209</name>
</gene>
<evidence type="ECO:0000256" key="2">
    <source>
        <dbReference type="ARBA" id="ARBA00022857"/>
    </source>
</evidence>
<reference evidence="6" key="1">
    <citation type="submission" date="2013-11" db="EMBL/GenBank/DDBJ databases">
        <title>Genome sequence of the fusiform rust pathogen reveals effectors for host alternation and coevolution with pine.</title>
        <authorList>
            <consortium name="DOE Joint Genome Institute"/>
            <person name="Smith K."/>
            <person name="Pendleton A."/>
            <person name="Kubisiak T."/>
            <person name="Anderson C."/>
            <person name="Salamov A."/>
            <person name="Aerts A."/>
            <person name="Riley R."/>
            <person name="Clum A."/>
            <person name="Lindquist E."/>
            <person name="Ence D."/>
            <person name="Campbell M."/>
            <person name="Kronenberg Z."/>
            <person name="Feau N."/>
            <person name="Dhillon B."/>
            <person name="Hamelin R."/>
            <person name="Burleigh J."/>
            <person name="Smith J."/>
            <person name="Yandell M."/>
            <person name="Nelson C."/>
            <person name="Grigoriev I."/>
            <person name="Davis J."/>
        </authorList>
    </citation>
    <scope>NUCLEOTIDE SEQUENCE</scope>
    <source>
        <strain evidence="6">G11</strain>
    </source>
</reference>
<dbReference type="Gene3D" id="3.40.50.720">
    <property type="entry name" value="NAD(P)-binding Rossmann-like Domain"/>
    <property type="match status" value="1"/>
</dbReference>
<feature type="domain" description="Ketoreductase" evidence="5">
    <location>
        <begin position="13"/>
        <end position="207"/>
    </location>
</feature>
<dbReference type="AlphaFoldDB" id="A0A9P6NL53"/>